<evidence type="ECO:0000256" key="6">
    <source>
        <dbReference type="ARBA" id="ARBA00022643"/>
    </source>
</evidence>
<gene>
    <name evidence="13" type="ORF">QBC47DRAFT_422696</name>
</gene>
<evidence type="ECO:0000256" key="1">
    <source>
        <dbReference type="ARBA" id="ARBA00001917"/>
    </source>
</evidence>
<evidence type="ECO:0000256" key="3">
    <source>
        <dbReference type="ARBA" id="ARBA00004725"/>
    </source>
</evidence>
<name>A0AAJ0BBW0_9PEZI</name>
<organism evidence="13 14">
    <name type="scientific">Echria macrotheca</name>
    <dbReference type="NCBI Taxonomy" id="438768"/>
    <lineage>
        <taxon>Eukaryota</taxon>
        <taxon>Fungi</taxon>
        <taxon>Dikarya</taxon>
        <taxon>Ascomycota</taxon>
        <taxon>Pezizomycotina</taxon>
        <taxon>Sordariomycetes</taxon>
        <taxon>Sordariomycetidae</taxon>
        <taxon>Sordariales</taxon>
        <taxon>Schizotheciaceae</taxon>
        <taxon>Echria</taxon>
    </lineage>
</organism>
<dbReference type="SUPFAM" id="SSF51395">
    <property type="entry name" value="FMN-linked oxidoreductases"/>
    <property type="match status" value="1"/>
</dbReference>
<dbReference type="InterPro" id="IPR005719">
    <property type="entry name" value="Dihydroorotate_DH_2"/>
</dbReference>
<dbReference type="GO" id="GO:0006207">
    <property type="term" value="P:'de novo' pyrimidine nucleobase biosynthetic process"/>
    <property type="evidence" value="ECO:0007669"/>
    <property type="project" value="InterPro"/>
</dbReference>
<protein>
    <recommendedName>
        <fullName evidence="12">Dihydroorotate dehydrogenase catalytic domain-containing protein</fullName>
    </recommendedName>
</protein>
<evidence type="ECO:0000256" key="2">
    <source>
        <dbReference type="ARBA" id="ARBA00004141"/>
    </source>
</evidence>
<dbReference type="InterPro" id="IPR013785">
    <property type="entry name" value="Aldolase_TIM"/>
</dbReference>
<dbReference type="EMBL" id="MU839833">
    <property type="protein sequence ID" value="KAK1755435.1"/>
    <property type="molecule type" value="Genomic_DNA"/>
</dbReference>
<dbReference type="InterPro" id="IPR050074">
    <property type="entry name" value="DHO_dehydrogenase"/>
</dbReference>
<dbReference type="Proteomes" id="UP001239445">
    <property type="component" value="Unassembled WGS sequence"/>
</dbReference>
<keyword evidence="6" id="KW-0288">FMN</keyword>
<evidence type="ECO:0000256" key="10">
    <source>
        <dbReference type="ARBA" id="ARBA00023136"/>
    </source>
</evidence>
<dbReference type="Pfam" id="PF01180">
    <property type="entry name" value="DHO_dh"/>
    <property type="match status" value="1"/>
</dbReference>
<dbReference type="InterPro" id="IPR005720">
    <property type="entry name" value="Dihydroorotate_DH_cat"/>
</dbReference>
<evidence type="ECO:0000313" key="13">
    <source>
        <dbReference type="EMBL" id="KAK1755435.1"/>
    </source>
</evidence>
<comment type="caution">
    <text evidence="13">The sequence shown here is derived from an EMBL/GenBank/DDBJ whole genome shotgun (WGS) entry which is preliminary data.</text>
</comment>
<evidence type="ECO:0000313" key="14">
    <source>
        <dbReference type="Proteomes" id="UP001239445"/>
    </source>
</evidence>
<reference evidence="13" key="1">
    <citation type="submission" date="2023-06" db="EMBL/GenBank/DDBJ databases">
        <title>Genome-scale phylogeny and comparative genomics of the fungal order Sordariales.</title>
        <authorList>
            <consortium name="Lawrence Berkeley National Laboratory"/>
            <person name="Hensen N."/>
            <person name="Bonometti L."/>
            <person name="Westerberg I."/>
            <person name="Brannstrom I.O."/>
            <person name="Guillou S."/>
            <person name="Cros-Aarteil S."/>
            <person name="Calhoun S."/>
            <person name="Haridas S."/>
            <person name="Kuo A."/>
            <person name="Mondo S."/>
            <person name="Pangilinan J."/>
            <person name="Riley R."/>
            <person name="Labutti K."/>
            <person name="Andreopoulos B."/>
            <person name="Lipzen A."/>
            <person name="Chen C."/>
            <person name="Yanf M."/>
            <person name="Daum C."/>
            <person name="Ng V."/>
            <person name="Clum A."/>
            <person name="Steindorff A."/>
            <person name="Ohm R."/>
            <person name="Martin F."/>
            <person name="Silar P."/>
            <person name="Natvig D."/>
            <person name="Lalanne C."/>
            <person name="Gautier V."/>
            <person name="Ament-Velasquez S.L."/>
            <person name="Kruys A."/>
            <person name="Hutchinson M.I."/>
            <person name="Powell A.J."/>
            <person name="Barry K."/>
            <person name="Miller A.N."/>
            <person name="Grigoriev I.V."/>
            <person name="Debuchy R."/>
            <person name="Gladieux P."/>
            <person name="Thoren M.H."/>
            <person name="Johannesson H."/>
        </authorList>
    </citation>
    <scope>NUCLEOTIDE SEQUENCE</scope>
    <source>
        <strain evidence="13">PSN4</strain>
    </source>
</reference>
<keyword evidence="10" id="KW-0472">Membrane</keyword>
<keyword evidence="7" id="KW-0812">Transmembrane</keyword>
<evidence type="ECO:0000256" key="4">
    <source>
        <dbReference type="ARBA" id="ARBA00006824"/>
    </source>
</evidence>
<evidence type="ECO:0000256" key="5">
    <source>
        <dbReference type="ARBA" id="ARBA00022630"/>
    </source>
</evidence>
<evidence type="ECO:0000256" key="7">
    <source>
        <dbReference type="ARBA" id="ARBA00022692"/>
    </source>
</evidence>
<dbReference type="Gene3D" id="3.20.20.70">
    <property type="entry name" value="Aldolase class I"/>
    <property type="match status" value="1"/>
</dbReference>
<comment type="similarity">
    <text evidence="4">Belongs to the peroxisomal membrane protein PXMP2/4 family.</text>
</comment>
<dbReference type="FunFam" id="3.20.20.70:FF:000242">
    <property type="entry name" value="Dihydroorotate reductase PyrE"/>
    <property type="match status" value="1"/>
</dbReference>
<sequence length="752" mass="82114">MANSAVCRAVLRRHVNLVRQLRQRRAHSGKSEPSQPTDKSARTEDQIPTPNNIPTLPFWQRLGPLTRAAEAYGRSQRKRPLTTQLCSSLVIYFASDLSAQHMGGQDYDPVRTVRSLLIGGIASIPSFKWFVWLSHSFNYTSRFLSLATKVVVNQICFTPIFNSYFFGMQAALAGENLDAIWERIKETVPVSFVNSCKLWPAVTAFSFAFIPLEYRSLFAGFIAVGWQTYLSYLNRLAEAKVVAKIETEREACDESQICKPLSAGLSSKPLLIMASPYFRARQAFSTTIRPLVTPKRLPYIPRRHASTAPPSSSRLLTYTKTVGVALSLFAAYYIATDTRASTIHQYIIPRLIRLIYPDAEDAHHAGTAALKTLYAFGLHPRERPSPSASPSPDDSPLAVTVFNHRLTNPIGISAGLDKDAEIPDALFALGPAVVEVGGCTPLPQSGNPRPRVFRVPSLDGLINRYGLNSRGADAMAARLRDRLRKFARNLGLTEADMMDGRGPADVPPGSLQPGRLLLVQVAKNKNTDERDVEAVKNDYVRCVQRLAPYADVLVVNVSSPNTPGLRDLQATEPLTRILGAVVQEAQKTGRATKPRVMVKVSPDEDDDAQLEGVVQAVWMSGVDGVIVGNTTKRRDGLVPPGLRLSTKEQGTLFEEGGYSGPAMFERTLDLVGRYRKMLDSYTLQASAADGGESPSQKVVFATGGITNGEQALKVLNAGASVAMVYTAMVYGGSGTVTRMKDEMVKALTAKGV</sequence>
<comment type="pathway">
    <text evidence="3">Pyrimidine metabolism; UMP biosynthesis via de novo pathway.</text>
</comment>
<comment type="cofactor">
    <cofactor evidence="1">
        <name>FMN</name>
        <dbReference type="ChEBI" id="CHEBI:58210"/>
    </cofactor>
</comment>
<evidence type="ECO:0000259" key="12">
    <source>
        <dbReference type="Pfam" id="PF01180"/>
    </source>
</evidence>
<dbReference type="InterPro" id="IPR007248">
    <property type="entry name" value="Mpv17_PMP22"/>
</dbReference>
<keyword evidence="9" id="KW-0560">Oxidoreductase</keyword>
<dbReference type="GO" id="GO:0009220">
    <property type="term" value="P:pyrimidine ribonucleotide biosynthetic process"/>
    <property type="evidence" value="ECO:0007669"/>
    <property type="project" value="TreeGrafter"/>
</dbReference>
<dbReference type="GO" id="GO:0005743">
    <property type="term" value="C:mitochondrial inner membrane"/>
    <property type="evidence" value="ECO:0007669"/>
    <property type="project" value="TreeGrafter"/>
</dbReference>
<dbReference type="PANTHER" id="PTHR48109:SF4">
    <property type="entry name" value="DIHYDROOROTATE DEHYDROGENASE (QUINONE), MITOCHONDRIAL"/>
    <property type="match status" value="1"/>
</dbReference>
<feature type="region of interest" description="Disordered" evidence="11">
    <location>
        <begin position="21"/>
        <end position="53"/>
    </location>
</feature>
<accession>A0AAJ0BBW0</accession>
<evidence type="ECO:0000256" key="9">
    <source>
        <dbReference type="ARBA" id="ARBA00023002"/>
    </source>
</evidence>
<dbReference type="PANTHER" id="PTHR48109">
    <property type="entry name" value="DIHYDROOROTATE DEHYDROGENASE (QUINONE), MITOCHONDRIAL-RELATED"/>
    <property type="match status" value="1"/>
</dbReference>
<evidence type="ECO:0000256" key="11">
    <source>
        <dbReference type="SAM" id="MobiDB-lite"/>
    </source>
</evidence>
<feature type="domain" description="Dihydroorotate dehydrogenase catalytic" evidence="12">
    <location>
        <begin position="397"/>
        <end position="746"/>
    </location>
</feature>
<keyword evidence="8" id="KW-1133">Transmembrane helix</keyword>
<dbReference type="CDD" id="cd04738">
    <property type="entry name" value="DHOD_2_like"/>
    <property type="match status" value="1"/>
</dbReference>
<keyword evidence="5" id="KW-0285">Flavoprotein</keyword>
<proteinExistence type="inferred from homology"/>
<dbReference type="AlphaFoldDB" id="A0AAJ0BBW0"/>
<dbReference type="GO" id="GO:0004152">
    <property type="term" value="F:dihydroorotate dehydrogenase activity"/>
    <property type="evidence" value="ECO:0007669"/>
    <property type="project" value="InterPro"/>
</dbReference>
<comment type="subcellular location">
    <subcellularLocation>
        <location evidence="2">Membrane</location>
        <topology evidence="2">Multi-pass membrane protein</topology>
    </subcellularLocation>
</comment>
<evidence type="ECO:0000256" key="8">
    <source>
        <dbReference type="ARBA" id="ARBA00022989"/>
    </source>
</evidence>
<dbReference type="NCBIfam" id="TIGR01036">
    <property type="entry name" value="pyrD_sub2"/>
    <property type="match status" value="1"/>
</dbReference>
<keyword evidence="14" id="KW-1185">Reference proteome</keyword>
<dbReference type="Pfam" id="PF04117">
    <property type="entry name" value="Mpv17_PMP22"/>
    <property type="match status" value="1"/>
</dbReference>